<dbReference type="SMART" id="SM00034">
    <property type="entry name" value="CLECT"/>
    <property type="match status" value="1"/>
</dbReference>
<dbReference type="PANTHER" id="PTHR22799:SF1">
    <property type="entry name" value="C-TYPE LECTIN DOMAIN FAMILY 11 MEMBER A"/>
    <property type="match status" value="1"/>
</dbReference>
<dbReference type="GO" id="GO:0005615">
    <property type="term" value="C:extracellular space"/>
    <property type="evidence" value="ECO:0007669"/>
    <property type="project" value="TreeGrafter"/>
</dbReference>
<feature type="domain" description="C-type lectin" evidence="11">
    <location>
        <begin position="152"/>
        <end position="244"/>
    </location>
</feature>
<dbReference type="Ensembl" id="ENSGEVT00005027859.1">
    <property type="protein sequence ID" value="ENSGEVP00005026479.1"/>
    <property type="gene ID" value="ENSGEVG00005018725.1"/>
</dbReference>
<dbReference type="PROSITE" id="PS50041">
    <property type="entry name" value="C_TYPE_LECTIN_2"/>
    <property type="match status" value="1"/>
</dbReference>
<reference evidence="12" key="2">
    <citation type="submission" date="2025-08" db="UniProtKB">
        <authorList>
            <consortium name="Ensembl"/>
        </authorList>
    </citation>
    <scope>IDENTIFICATION</scope>
</reference>
<evidence type="ECO:0000256" key="7">
    <source>
        <dbReference type="ARBA" id="ARBA00023157"/>
    </source>
</evidence>
<dbReference type="Proteomes" id="UP000694390">
    <property type="component" value="Chromosome 7"/>
</dbReference>
<dbReference type="AlphaFoldDB" id="A0A8C4YJ27"/>
<reference evidence="12" key="1">
    <citation type="submission" date="2019-06" db="EMBL/GenBank/DDBJ databases">
        <title>G10K-VGP Goodes thornscrub tortoise genome, primary haplotype.</title>
        <authorList>
            <person name="Murphy B."/>
            <person name="Edwards T."/>
            <person name="Rhie A."/>
            <person name="Koren S."/>
            <person name="Phillippy A."/>
            <person name="Fedrigo O."/>
            <person name="Haase B."/>
            <person name="Mountcastle J."/>
            <person name="Lewin H."/>
            <person name="Damas J."/>
            <person name="Howe K."/>
            <person name="Formenti G."/>
            <person name="Myers G."/>
            <person name="Durbin R."/>
            <person name="Jarvis E.D."/>
        </authorList>
    </citation>
    <scope>NUCLEOTIDE SEQUENCE [LARGE SCALE GENOMIC DNA]</scope>
</reference>
<evidence type="ECO:0000313" key="12">
    <source>
        <dbReference type="Ensembl" id="ENSGEVP00005026479.1"/>
    </source>
</evidence>
<dbReference type="InterPro" id="IPR016186">
    <property type="entry name" value="C-type_lectin-like/link_sf"/>
</dbReference>
<keyword evidence="6" id="KW-0176">Collagen</keyword>
<sequence length="245" mass="26580">MCTWWVRFIRILRCTGTLELACMSASVFFLVTCHAEEKCAGTPGIPGTPGANGLPGRDGRDGMKGDPGPPGPQGPPSGMPGLPGRDGVPGMKGPQGEKDKSLFSPKKTGHLCCIFSLSFAVLTLEGKITEVGEKILATNGKEVNFETTLKACEHAGGSISTPKNQEENDAILDIVKQFNRYAYLGIRESDVPGEFRYLDGKPLNYTNWRAHEPNGKGGENCVEMYTDGGWNDKKCNQYRLTICEF</sequence>
<reference evidence="12" key="3">
    <citation type="submission" date="2025-09" db="UniProtKB">
        <authorList>
            <consortium name="Ensembl"/>
        </authorList>
    </citation>
    <scope>IDENTIFICATION</scope>
</reference>
<evidence type="ECO:0000256" key="9">
    <source>
        <dbReference type="SAM" id="MobiDB-lite"/>
    </source>
</evidence>
<dbReference type="GO" id="GO:0008083">
    <property type="term" value="F:growth factor activity"/>
    <property type="evidence" value="ECO:0007669"/>
    <property type="project" value="TreeGrafter"/>
</dbReference>
<dbReference type="GeneTree" id="ENSGT00940000156653"/>
<evidence type="ECO:0000256" key="10">
    <source>
        <dbReference type="SAM" id="SignalP"/>
    </source>
</evidence>
<feature type="region of interest" description="Disordered" evidence="9">
    <location>
        <begin position="42"/>
        <end position="101"/>
    </location>
</feature>
<feature type="compositionally biased region" description="Low complexity" evidence="9">
    <location>
        <begin position="42"/>
        <end position="52"/>
    </location>
</feature>
<evidence type="ECO:0000256" key="4">
    <source>
        <dbReference type="ARBA" id="ARBA00022734"/>
    </source>
</evidence>
<comment type="subcellular location">
    <subcellularLocation>
        <location evidence="1">Secreted</location>
    </subcellularLocation>
</comment>
<evidence type="ECO:0000256" key="5">
    <source>
        <dbReference type="ARBA" id="ARBA00022837"/>
    </source>
</evidence>
<dbReference type="CDD" id="cd03591">
    <property type="entry name" value="CLECT_collectin_like"/>
    <property type="match status" value="1"/>
</dbReference>
<dbReference type="Pfam" id="PF00059">
    <property type="entry name" value="Lectin_C"/>
    <property type="match status" value="1"/>
</dbReference>
<keyword evidence="7" id="KW-1015">Disulfide bond</keyword>
<dbReference type="PROSITE" id="PS00615">
    <property type="entry name" value="C_TYPE_LECTIN_1"/>
    <property type="match status" value="1"/>
</dbReference>
<keyword evidence="2" id="KW-0964">Secreted</keyword>
<dbReference type="PANTHER" id="PTHR22799">
    <property type="entry name" value="TETRANECTIN-RELATED"/>
    <property type="match status" value="1"/>
</dbReference>
<feature type="chain" id="PRO_5034860263" evidence="10">
    <location>
        <begin position="36"/>
        <end position="245"/>
    </location>
</feature>
<keyword evidence="4" id="KW-0430">Lectin</keyword>
<accession>A0A8C4YJ27</accession>
<keyword evidence="8" id="KW-0325">Glycoprotein</keyword>
<evidence type="ECO:0000256" key="1">
    <source>
        <dbReference type="ARBA" id="ARBA00004613"/>
    </source>
</evidence>
<dbReference type="Gene3D" id="3.10.100.10">
    <property type="entry name" value="Mannose-Binding Protein A, subunit A"/>
    <property type="match status" value="1"/>
</dbReference>
<evidence type="ECO:0000313" key="13">
    <source>
        <dbReference type="Proteomes" id="UP000694390"/>
    </source>
</evidence>
<keyword evidence="5" id="KW-0106">Calcium</keyword>
<dbReference type="Pfam" id="PF01391">
    <property type="entry name" value="Collagen"/>
    <property type="match status" value="1"/>
</dbReference>
<dbReference type="InterPro" id="IPR008160">
    <property type="entry name" value="Collagen"/>
</dbReference>
<dbReference type="GO" id="GO:0001503">
    <property type="term" value="P:ossification"/>
    <property type="evidence" value="ECO:0007669"/>
    <property type="project" value="TreeGrafter"/>
</dbReference>
<evidence type="ECO:0000256" key="3">
    <source>
        <dbReference type="ARBA" id="ARBA00022729"/>
    </source>
</evidence>
<evidence type="ECO:0000256" key="8">
    <source>
        <dbReference type="ARBA" id="ARBA00023180"/>
    </source>
</evidence>
<evidence type="ECO:0000259" key="11">
    <source>
        <dbReference type="PROSITE" id="PS50041"/>
    </source>
</evidence>
<dbReference type="GO" id="GO:0030246">
    <property type="term" value="F:carbohydrate binding"/>
    <property type="evidence" value="ECO:0007669"/>
    <property type="project" value="UniProtKB-KW"/>
</dbReference>
<evidence type="ECO:0000256" key="6">
    <source>
        <dbReference type="ARBA" id="ARBA00023119"/>
    </source>
</evidence>
<dbReference type="GO" id="GO:0005581">
    <property type="term" value="C:collagen trimer"/>
    <property type="evidence" value="ECO:0007669"/>
    <property type="project" value="UniProtKB-KW"/>
</dbReference>
<organism evidence="12 13">
    <name type="scientific">Gopherus evgoodei</name>
    <name type="common">Goodes thornscrub tortoise</name>
    <dbReference type="NCBI Taxonomy" id="1825980"/>
    <lineage>
        <taxon>Eukaryota</taxon>
        <taxon>Metazoa</taxon>
        <taxon>Chordata</taxon>
        <taxon>Craniata</taxon>
        <taxon>Vertebrata</taxon>
        <taxon>Euteleostomi</taxon>
        <taxon>Archelosauria</taxon>
        <taxon>Testudinata</taxon>
        <taxon>Testudines</taxon>
        <taxon>Cryptodira</taxon>
        <taxon>Durocryptodira</taxon>
        <taxon>Testudinoidea</taxon>
        <taxon>Testudinidae</taxon>
        <taxon>Gopherus</taxon>
    </lineage>
</organism>
<feature type="signal peptide" evidence="10">
    <location>
        <begin position="1"/>
        <end position="35"/>
    </location>
</feature>
<proteinExistence type="predicted"/>
<dbReference type="InterPro" id="IPR033990">
    <property type="entry name" value="Collectin_CTLD"/>
</dbReference>
<keyword evidence="13" id="KW-1185">Reference proteome</keyword>
<dbReference type="InterPro" id="IPR018378">
    <property type="entry name" value="C-type_lectin_CS"/>
</dbReference>
<dbReference type="InterPro" id="IPR016187">
    <property type="entry name" value="CTDL_fold"/>
</dbReference>
<dbReference type="InterPro" id="IPR001304">
    <property type="entry name" value="C-type_lectin-like"/>
</dbReference>
<evidence type="ECO:0000256" key="2">
    <source>
        <dbReference type="ARBA" id="ARBA00022525"/>
    </source>
</evidence>
<feature type="compositionally biased region" description="Pro residues" evidence="9">
    <location>
        <begin position="67"/>
        <end position="78"/>
    </location>
</feature>
<dbReference type="SUPFAM" id="SSF56436">
    <property type="entry name" value="C-type lectin-like"/>
    <property type="match status" value="1"/>
</dbReference>
<keyword evidence="3 10" id="KW-0732">Signal</keyword>
<name>A0A8C4YJ27_9SAUR</name>
<protein>
    <submittedName>
        <fullName evidence="12">Pulmonary surfactant-associated protein A-like</fullName>
    </submittedName>
</protein>
<dbReference type="InterPro" id="IPR051663">
    <property type="entry name" value="CLec_Tetranectin-domain"/>
</dbReference>
<gene>
    <name evidence="12" type="primary">LOC115655441</name>
</gene>